<dbReference type="Proteomes" id="UP001464378">
    <property type="component" value="Unassembled WGS sequence"/>
</dbReference>
<evidence type="ECO:0000256" key="2">
    <source>
        <dbReference type="SAM" id="Phobius"/>
    </source>
</evidence>
<keyword evidence="2" id="KW-0812">Transmembrane</keyword>
<keyword evidence="2" id="KW-1133">Transmembrane helix</keyword>
<protein>
    <recommendedName>
        <fullName evidence="5">DUF4179 domain-containing protein</fullName>
    </recommendedName>
</protein>
<reference evidence="3 4" key="1">
    <citation type="submission" date="2024-03" db="EMBL/GenBank/DDBJ databases">
        <title>Human intestinal bacterial collection.</title>
        <authorList>
            <person name="Pauvert C."/>
            <person name="Hitch T.C.A."/>
            <person name="Clavel T."/>
        </authorList>
    </citation>
    <scope>NUCLEOTIDE SEQUENCE [LARGE SCALE GENOMIC DNA]</scope>
    <source>
        <strain evidence="3 4">CLA-AP-H29</strain>
    </source>
</reference>
<keyword evidence="2" id="KW-0472">Membrane</keyword>
<dbReference type="RefSeq" id="WP_349231676.1">
    <property type="nucleotide sequence ID" value="NZ_JBBMFK010000011.1"/>
</dbReference>
<evidence type="ECO:0000313" key="3">
    <source>
        <dbReference type="EMBL" id="MEQ2443476.1"/>
    </source>
</evidence>
<proteinExistence type="predicted"/>
<organism evidence="3 4">
    <name type="scientific">Pseudoflavonifractor intestinihominis</name>
    <dbReference type="NCBI Taxonomy" id="3133171"/>
    <lineage>
        <taxon>Bacteria</taxon>
        <taxon>Bacillati</taxon>
        <taxon>Bacillota</taxon>
        <taxon>Clostridia</taxon>
        <taxon>Eubacteriales</taxon>
        <taxon>Oscillospiraceae</taxon>
        <taxon>Pseudoflavonifractor</taxon>
    </lineage>
</organism>
<evidence type="ECO:0008006" key="5">
    <source>
        <dbReference type="Google" id="ProtNLM"/>
    </source>
</evidence>
<dbReference type="EMBL" id="JBBMFK010000011">
    <property type="protein sequence ID" value="MEQ2443476.1"/>
    <property type="molecule type" value="Genomic_DNA"/>
</dbReference>
<evidence type="ECO:0000313" key="4">
    <source>
        <dbReference type="Proteomes" id="UP001464378"/>
    </source>
</evidence>
<keyword evidence="4" id="KW-1185">Reference proteome</keyword>
<name>A0ABV1E847_9FIRM</name>
<gene>
    <name evidence="3" type="ORF">WMO64_08325</name>
</gene>
<comment type="caution">
    <text evidence="3">The sequence shown here is derived from an EMBL/GenBank/DDBJ whole genome shotgun (WGS) entry which is preliminary data.</text>
</comment>
<accession>A0ABV1E847</accession>
<feature type="region of interest" description="Disordered" evidence="1">
    <location>
        <begin position="420"/>
        <end position="439"/>
    </location>
</feature>
<sequence>MNRTADEQLIYDALSQVVTPPCEIEPAVRLRLAAEGDRRPRALPRRTLLLAAALALFLIIGAAAAGVSGLWQHFWPGADIPYRAVTSPGVSQTAGDYTLTLEDVMADDSGIILLLSLSRADGGPIDPDARLSGHTVHASLLADGQSFGGGGMDNPVLSEDGTALFFCCQLEDHRLFAGETLSGKQLTFTADGVAIPLYSDNALGYQPEEAVSLAPLAELDIPEYDAGQAAADLAHTSIPLPLDDKFPQYRILGGAVTENGLGILLSGGTAQSGDLVCGGVLPEALVDTRTGQAYSLSGGDSVTLSDGTSGMLYTFRDCPLTAADLPWLELEVSYQVDKILSGAPFSLAFTADQSSALALDIQTSVDLDGMSLSLTELRLSALDISFTMDNGTDALSLLLDRGVAPVLTMADGSRISTAWQGGSGAANGPSSAHFQPVGDDGNRIFPDTADIASVSLAGQTVWTAP</sequence>
<feature type="transmembrane region" description="Helical" evidence="2">
    <location>
        <begin position="48"/>
        <end position="71"/>
    </location>
</feature>
<evidence type="ECO:0000256" key="1">
    <source>
        <dbReference type="SAM" id="MobiDB-lite"/>
    </source>
</evidence>